<evidence type="ECO:0008006" key="3">
    <source>
        <dbReference type="Google" id="ProtNLM"/>
    </source>
</evidence>
<dbReference type="Proteomes" id="UP001596414">
    <property type="component" value="Unassembled WGS sequence"/>
</dbReference>
<protein>
    <recommendedName>
        <fullName evidence="3">HIT zinc finger</fullName>
    </recommendedName>
</protein>
<dbReference type="EMBL" id="JBHSZQ010000019">
    <property type="protein sequence ID" value="MFC7126200.1"/>
    <property type="molecule type" value="Genomic_DNA"/>
</dbReference>
<dbReference type="RefSeq" id="WP_267638831.1">
    <property type="nucleotide sequence ID" value="NZ_JAODIY010000043.1"/>
</dbReference>
<accession>A0ABD5X4Y9</accession>
<evidence type="ECO:0000313" key="2">
    <source>
        <dbReference type="Proteomes" id="UP001596414"/>
    </source>
</evidence>
<sequence length="68" mass="7290">MSVSAPCEICGSADVSETCNRCAKLVCDRHFNEETGYCVECAAEIGSTTSDTVPEQADMPDGVDTYEF</sequence>
<organism evidence="1 2">
    <name type="scientific">Halovenus rubra</name>
    <dbReference type="NCBI Taxonomy" id="869890"/>
    <lineage>
        <taxon>Archaea</taxon>
        <taxon>Methanobacteriati</taxon>
        <taxon>Methanobacteriota</taxon>
        <taxon>Stenosarchaea group</taxon>
        <taxon>Halobacteria</taxon>
        <taxon>Halobacteriales</taxon>
        <taxon>Haloarculaceae</taxon>
        <taxon>Halovenus</taxon>
    </lineage>
</organism>
<evidence type="ECO:0000313" key="1">
    <source>
        <dbReference type="EMBL" id="MFC7126200.1"/>
    </source>
</evidence>
<comment type="caution">
    <text evidence="1">The sequence shown here is derived from an EMBL/GenBank/DDBJ whole genome shotgun (WGS) entry which is preliminary data.</text>
</comment>
<name>A0ABD5X4Y9_9EURY</name>
<gene>
    <name evidence="1" type="ORF">ACFQJ7_09150</name>
</gene>
<dbReference type="AlphaFoldDB" id="A0ABD5X4Y9"/>
<proteinExistence type="predicted"/>
<reference evidence="1 2" key="1">
    <citation type="journal article" date="2014" name="Int. J. Syst. Evol. Microbiol.">
        <title>Complete genome sequence of Corynebacterium casei LMG S-19264T (=DSM 44701T), isolated from a smear-ripened cheese.</title>
        <authorList>
            <consortium name="US DOE Joint Genome Institute (JGI-PGF)"/>
            <person name="Walter F."/>
            <person name="Albersmeier A."/>
            <person name="Kalinowski J."/>
            <person name="Ruckert C."/>
        </authorList>
    </citation>
    <scope>NUCLEOTIDE SEQUENCE [LARGE SCALE GENOMIC DNA]</scope>
    <source>
        <strain evidence="1 2">CGMCC 4.7215</strain>
    </source>
</reference>